<protein>
    <submittedName>
        <fullName evidence="1">Spore coat U domain-containing protein</fullName>
    </submittedName>
</protein>
<evidence type="ECO:0000313" key="2">
    <source>
        <dbReference type="Proteomes" id="UP000616151"/>
    </source>
</evidence>
<dbReference type="Proteomes" id="UP000616151">
    <property type="component" value="Unassembled WGS sequence"/>
</dbReference>
<keyword evidence="2" id="KW-1185">Reference proteome</keyword>
<name>A0ACC5RBL6_9HYPH</name>
<dbReference type="EMBL" id="JAENHL010000008">
    <property type="protein sequence ID" value="MBK1870002.1"/>
    <property type="molecule type" value="Genomic_DNA"/>
</dbReference>
<reference evidence="1" key="1">
    <citation type="submission" date="2021-01" db="EMBL/GenBank/DDBJ databases">
        <authorList>
            <person name="Sun Q."/>
        </authorList>
    </citation>
    <scope>NUCLEOTIDE SEQUENCE</scope>
    <source>
        <strain evidence="1">YIM B02566</strain>
    </source>
</reference>
<accession>A0ACC5RBL6</accession>
<organism evidence="1 2">
    <name type="scientific">Taklimakanibacter albus</name>
    <dbReference type="NCBI Taxonomy" id="2800327"/>
    <lineage>
        <taxon>Bacteria</taxon>
        <taxon>Pseudomonadati</taxon>
        <taxon>Pseudomonadota</taxon>
        <taxon>Alphaproteobacteria</taxon>
        <taxon>Hyphomicrobiales</taxon>
        <taxon>Aestuariivirgaceae</taxon>
        <taxon>Taklimakanibacter</taxon>
    </lineage>
</organism>
<evidence type="ECO:0000313" key="1">
    <source>
        <dbReference type="EMBL" id="MBK1870002.1"/>
    </source>
</evidence>
<comment type="caution">
    <text evidence="1">The sequence shown here is derived from an EMBL/GenBank/DDBJ whole genome shotgun (WGS) entry which is preliminary data.</text>
</comment>
<gene>
    <name evidence="1" type="ORF">JHL16_26795</name>
</gene>
<sequence>MACIGLAGSAQAASPATSNLTVTITITNECTAGATTPVAFGSHGVLSANVDATGTISVTCTTGAPYTISLNAGTGGGTTTTRKMAGTGPATGSTVDYKLFSDSGHTLNWGNTVGEIVSRTGTGSQETIDVFGRVPPAATTPVAGSYSDTVQVSIAY</sequence>
<proteinExistence type="predicted"/>